<dbReference type="GO" id="GO:0005737">
    <property type="term" value="C:cytoplasm"/>
    <property type="evidence" value="ECO:0007669"/>
    <property type="project" value="TreeGrafter"/>
</dbReference>
<dbReference type="STRING" id="758803.SAMN05421803_103191"/>
<keyword evidence="2" id="KW-0092">Biotin</keyword>
<protein>
    <recommendedName>
        <fullName evidence="3">biotin--[biotin carboxyl-carrier protein] ligase</fullName>
        <ecNumber evidence="3">6.3.4.15</ecNumber>
    </recommendedName>
</protein>
<reference evidence="5 6" key="1">
    <citation type="submission" date="2016-11" db="EMBL/GenBank/DDBJ databases">
        <authorList>
            <person name="Jaros S."/>
            <person name="Januszkiewicz K."/>
            <person name="Wedrychowicz H."/>
        </authorList>
    </citation>
    <scope>NUCLEOTIDE SEQUENCE [LARGE SCALE GENOMIC DNA]</scope>
    <source>
        <strain evidence="5 6">CGMCC 4.5723</strain>
    </source>
</reference>
<dbReference type="Gene3D" id="3.30.930.10">
    <property type="entry name" value="Bira Bifunctional Protein, Domain 2"/>
    <property type="match status" value="1"/>
</dbReference>
<evidence type="ECO:0000256" key="1">
    <source>
        <dbReference type="ARBA" id="ARBA00022598"/>
    </source>
</evidence>
<evidence type="ECO:0000256" key="3">
    <source>
        <dbReference type="ARBA" id="ARBA00024227"/>
    </source>
</evidence>
<accession>A0A1M6FY15</accession>
<dbReference type="PANTHER" id="PTHR12835">
    <property type="entry name" value="BIOTIN PROTEIN LIGASE"/>
    <property type="match status" value="1"/>
</dbReference>
<dbReference type="OrthoDB" id="9807064at2"/>
<dbReference type="Pfam" id="PF02237">
    <property type="entry name" value="BPL_C"/>
    <property type="match status" value="1"/>
</dbReference>
<dbReference type="PROSITE" id="PS51733">
    <property type="entry name" value="BPL_LPL_CATALYTIC"/>
    <property type="match status" value="1"/>
</dbReference>
<dbReference type="Gene3D" id="2.30.30.100">
    <property type="match status" value="1"/>
</dbReference>
<gene>
    <name evidence="5" type="ORF">SAMN05421803_103191</name>
</gene>
<keyword evidence="1 5" id="KW-0436">Ligase</keyword>
<dbReference type="RefSeq" id="WP_073376871.1">
    <property type="nucleotide sequence ID" value="NZ_FQZK01000003.1"/>
</dbReference>
<dbReference type="AlphaFoldDB" id="A0A1M6FY15"/>
<evidence type="ECO:0000259" key="4">
    <source>
        <dbReference type="PROSITE" id="PS51733"/>
    </source>
</evidence>
<dbReference type="InterPro" id="IPR003142">
    <property type="entry name" value="BPL_C"/>
</dbReference>
<dbReference type="SUPFAM" id="SSF55681">
    <property type="entry name" value="Class II aaRS and biotin synthetases"/>
    <property type="match status" value="1"/>
</dbReference>
<dbReference type="Pfam" id="PF03099">
    <property type="entry name" value="BPL_LplA_LipB"/>
    <property type="match status" value="1"/>
</dbReference>
<dbReference type="InterPro" id="IPR004408">
    <property type="entry name" value="Biotin_CoA_COase_ligase"/>
</dbReference>
<evidence type="ECO:0000313" key="6">
    <source>
        <dbReference type="Proteomes" id="UP000184452"/>
    </source>
</evidence>
<dbReference type="NCBIfam" id="TIGR00121">
    <property type="entry name" value="birA_ligase"/>
    <property type="match status" value="1"/>
</dbReference>
<dbReference type="PANTHER" id="PTHR12835:SF5">
    <property type="entry name" value="BIOTIN--PROTEIN LIGASE"/>
    <property type="match status" value="1"/>
</dbReference>
<keyword evidence="6" id="KW-1185">Reference proteome</keyword>
<feature type="domain" description="BPL/LPL catalytic" evidence="4">
    <location>
        <begin position="16"/>
        <end position="213"/>
    </location>
</feature>
<dbReference type="EC" id="6.3.4.15" evidence="3"/>
<name>A0A1M6FY15_9ACTN</name>
<dbReference type="CDD" id="cd16442">
    <property type="entry name" value="BPL"/>
    <property type="match status" value="1"/>
</dbReference>
<dbReference type="GO" id="GO:0004077">
    <property type="term" value="F:biotin--[biotin carboxyl-carrier protein] ligase activity"/>
    <property type="evidence" value="ECO:0007669"/>
    <property type="project" value="UniProtKB-EC"/>
</dbReference>
<dbReference type="InterPro" id="IPR045864">
    <property type="entry name" value="aa-tRNA-synth_II/BPL/LPL"/>
</dbReference>
<sequence length="285" mass="29297">MAAPDPYPRPPLDRAALTAALIRPGGMWERIEVVPEAGSTNTELAARGRSGAPHGSVLVADHQSAGRGRMGRGFSTPPRAALTVSVLLRPAVPTGRLGWLSALMGVAAVGAVRRTTGVKAALKWPNDLLVPETLRSGPGGGDGKLAGILAEVDFSSGGPAVVAGIGINVSQSRDELPVDTAVSLRGEGAADVDRNVLLASLLGEFEELYTVWAAAGGDAERSGLAAVYRDVCTTLGRRVRVHLPDDRVLDGVARAIDAEGRLVVDGPGGERALSAGDVVHLRPGV</sequence>
<dbReference type="InterPro" id="IPR004143">
    <property type="entry name" value="BPL_LPL_catalytic"/>
</dbReference>
<dbReference type="Proteomes" id="UP000184452">
    <property type="component" value="Unassembled WGS sequence"/>
</dbReference>
<evidence type="ECO:0000313" key="5">
    <source>
        <dbReference type="EMBL" id="SHJ02530.1"/>
    </source>
</evidence>
<organism evidence="5 6">
    <name type="scientific">Nocardiopsis flavescens</name>
    <dbReference type="NCBI Taxonomy" id="758803"/>
    <lineage>
        <taxon>Bacteria</taxon>
        <taxon>Bacillati</taxon>
        <taxon>Actinomycetota</taxon>
        <taxon>Actinomycetes</taxon>
        <taxon>Streptosporangiales</taxon>
        <taxon>Nocardiopsidaceae</taxon>
        <taxon>Nocardiopsis</taxon>
    </lineage>
</organism>
<evidence type="ECO:0000256" key="2">
    <source>
        <dbReference type="ARBA" id="ARBA00023267"/>
    </source>
</evidence>
<dbReference type="EMBL" id="FQZK01000003">
    <property type="protein sequence ID" value="SHJ02530.1"/>
    <property type="molecule type" value="Genomic_DNA"/>
</dbReference>
<proteinExistence type="predicted"/>